<proteinExistence type="predicted"/>
<dbReference type="EMBL" id="JAAXPC010000015">
    <property type="protein sequence ID" value="NKY04113.1"/>
    <property type="molecule type" value="Genomic_DNA"/>
</dbReference>
<dbReference type="InterPro" id="IPR041638">
    <property type="entry name" value="BaeRF_family11"/>
</dbReference>
<comment type="caution">
    <text evidence="1">The sequence shown here is derived from an EMBL/GenBank/DDBJ whole genome shotgun (WGS) entry which is preliminary data.</text>
</comment>
<accession>A0A846WTW5</accession>
<evidence type="ECO:0000313" key="2">
    <source>
        <dbReference type="Proteomes" id="UP000563898"/>
    </source>
</evidence>
<sequence length="374" mass="40679">MARFTLPTLDDLKELGAPRENAITIYAETSPAPDARETSYLNAKSAFDQGIRTLRETGIRHAVEESLRAQWEKVRSDEVWGRLSRSVAIFLTPDQVEMFALPNRLENQSQVGSYFDLGQIVRAVTASQSAFGLTLSANGWNLWEATATTVATELELSGEHAVDAADATNRATIRDRGHVRRLVGDEGKKVLLEQYAKRVAEAVKAELAPRDPHGERPLFLFAADPLLDLYRNVESTRRVVAVPGAPDELHADRIDAAIRAEMPTLNAERNNAVLDRIADGVSSGLVATDLADISRAATSGAVSTLLYDFTVDVLGSIDTRTGEVTVDDTGHDVLSDIVVTVLDHGGEVIPVRDNEISNSLWNGTAVAGLRFRPT</sequence>
<name>A0A846WTW5_9ACTN</name>
<evidence type="ECO:0000313" key="1">
    <source>
        <dbReference type="EMBL" id="NKY04113.1"/>
    </source>
</evidence>
<organism evidence="1 2">
    <name type="scientific">Gordonia polyisoprenivorans</name>
    <dbReference type="NCBI Taxonomy" id="84595"/>
    <lineage>
        <taxon>Bacteria</taxon>
        <taxon>Bacillati</taxon>
        <taxon>Actinomycetota</taxon>
        <taxon>Actinomycetes</taxon>
        <taxon>Mycobacteriales</taxon>
        <taxon>Gordoniaceae</taxon>
        <taxon>Gordonia</taxon>
    </lineage>
</organism>
<protein>
    <submittedName>
        <fullName evidence="1">Uncharacterized protein</fullName>
    </submittedName>
</protein>
<reference evidence="1 2" key="1">
    <citation type="submission" date="2020-04" db="EMBL/GenBank/DDBJ databases">
        <title>MicrobeNet Type strains.</title>
        <authorList>
            <person name="Nicholson A.C."/>
        </authorList>
    </citation>
    <scope>NUCLEOTIDE SEQUENCE [LARGE SCALE GENOMIC DNA]</scope>
    <source>
        <strain evidence="1 2">ATCC BAA-14</strain>
    </source>
</reference>
<dbReference type="AlphaFoldDB" id="A0A846WTW5"/>
<dbReference type="Proteomes" id="UP000563898">
    <property type="component" value="Unassembled WGS sequence"/>
</dbReference>
<dbReference type="Pfam" id="PF18855">
    <property type="entry name" value="baeRF_family11"/>
    <property type="match status" value="1"/>
</dbReference>
<gene>
    <name evidence="1" type="ORF">HGA05_21325</name>
</gene>
<dbReference type="RefSeq" id="WP_006368087.1">
    <property type="nucleotide sequence ID" value="NZ_CP085887.1"/>
</dbReference>